<feature type="region of interest" description="Disordered" evidence="1">
    <location>
        <begin position="532"/>
        <end position="674"/>
    </location>
</feature>
<dbReference type="Proteomes" id="UP000822688">
    <property type="component" value="Chromosome 2"/>
</dbReference>
<feature type="compositionally biased region" description="Basic and acidic residues" evidence="1">
    <location>
        <begin position="89"/>
        <end position="126"/>
    </location>
</feature>
<dbReference type="AlphaFoldDB" id="A0A8T0IWD1"/>
<comment type="caution">
    <text evidence="2">The sequence shown here is derived from an EMBL/GenBank/DDBJ whole genome shotgun (WGS) entry which is preliminary data.</text>
</comment>
<reference evidence="2" key="1">
    <citation type="submission" date="2020-06" db="EMBL/GenBank/DDBJ databases">
        <title>WGS assembly of Ceratodon purpureus strain R40.</title>
        <authorList>
            <person name="Carey S.B."/>
            <person name="Jenkins J."/>
            <person name="Shu S."/>
            <person name="Lovell J.T."/>
            <person name="Sreedasyam A."/>
            <person name="Maumus F."/>
            <person name="Tiley G.P."/>
            <person name="Fernandez-Pozo N."/>
            <person name="Barry K."/>
            <person name="Chen C."/>
            <person name="Wang M."/>
            <person name="Lipzen A."/>
            <person name="Daum C."/>
            <person name="Saski C.A."/>
            <person name="Payton A.C."/>
            <person name="Mcbreen J.C."/>
            <person name="Conrad R.E."/>
            <person name="Kollar L.M."/>
            <person name="Olsson S."/>
            <person name="Huttunen S."/>
            <person name="Landis J.B."/>
            <person name="Wickett N.J."/>
            <person name="Johnson M.G."/>
            <person name="Rensing S.A."/>
            <person name="Grimwood J."/>
            <person name="Schmutz J."/>
            <person name="Mcdaniel S.F."/>
        </authorList>
    </citation>
    <scope>NUCLEOTIDE SEQUENCE</scope>
    <source>
        <strain evidence="2">R40</strain>
    </source>
</reference>
<name>A0A8T0IWD1_CERPU</name>
<feature type="region of interest" description="Disordered" evidence="1">
    <location>
        <begin position="364"/>
        <end position="464"/>
    </location>
</feature>
<gene>
    <name evidence="2" type="ORF">KC19_2G210300</name>
</gene>
<proteinExistence type="predicted"/>
<feature type="region of interest" description="Disordered" evidence="1">
    <location>
        <begin position="1"/>
        <end position="30"/>
    </location>
</feature>
<dbReference type="EMBL" id="CM026422">
    <property type="protein sequence ID" value="KAG0588034.1"/>
    <property type="molecule type" value="Genomic_DNA"/>
</dbReference>
<evidence type="ECO:0000313" key="2">
    <source>
        <dbReference type="EMBL" id="KAG0588034.1"/>
    </source>
</evidence>
<feature type="compositionally biased region" description="Polar residues" evidence="1">
    <location>
        <begin position="7"/>
        <end position="26"/>
    </location>
</feature>
<feature type="compositionally biased region" description="Low complexity" evidence="1">
    <location>
        <begin position="409"/>
        <end position="424"/>
    </location>
</feature>
<protein>
    <submittedName>
        <fullName evidence="2">Uncharacterized protein</fullName>
    </submittedName>
</protein>
<feature type="compositionally biased region" description="Polar residues" evidence="1">
    <location>
        <begin position="594"/>
        <end position="608"/>
    </location>
</feature>
<keyword evidence="3" id="KW-1185">Reference proteome</keyword>
<accession>A0A8T0IWD1</accession>
<feature type="compositionally biased region" description="Low complexity" evidence="1">
    <location>
        <begin position="366"/>
        <end position="377"/>
    </location>
</feature>
<feature type="region of interest" description="Disordered" evidence="1">
    <location>
        <begin position="54"/>
        <end position="175"/>
    </location>
</feature>
<evidence type="ECO:0000313" key="3">
    <source>
        <dbReference type="Proteomes" id="UP000822688"/>
    </source>
</evidence>
<sequence>MAPSEALTGSDSCSTFSVSDGTTSLYDSRDSWAPRSLSPVFLSRICSRCGAEAMASPHGQHRTPFPARGIQEGDMGPGIPSSSHQNQAEYERWTEEGFDPDLHDDHEDGRYEHSDGQGGDRTDVHYDPQYPGGAVPGGGNQRLQMPRHTRATPSTISQPHRHNPCTPSQSRHGALPSEFNVPTAVIRSEPYGPNAEVSWRVAEEDQGKRRRIQRQFTKPYFMEMANAHAERRSPVVHVPTTTTGEPIGLKCAWHRQVRLIARQCMDQSIRSYKGKKGDWWKAVDKVYAALGEVFTYDHPLCAKYLSRYLKGAIKNDRLEWKEFFISSQGKQHEKRPDEAFRTLRKYWMSVAGKAESEQMAALRTLGSQKSSSHGSQGPTSTSTPRNQALPYMGTTSIPSGGSGMEESALRASSSARHASTRGSAPDARYEEDDTPLGENGLTTPEYNRRHTSRGRVNGDSPLRSSCENVRISQLETRVVDLASQVTQNLAMVTEVLHTQRDFKDILLRLVNSSSGTDGSPSQSPVLNEALADPSLDERTRSQSLATEVPEAVPEPARDHQPSWMSEETVLLTPNTRNNLRPIKSRNQDMEAVSTDISDQSVANGSVNESAYGADVPSADPASSFRVPCSARKQGEPTSHGPPPPPLQDPHNAVASLPSLPGRGRGLPSEFDSVEDDSSHNIALKFPPRAGNDAIAVNKLCYITHPDSGDTVIAEGKTGGSWKARAQKLGNLCGSGEQMVQVHRILIPNMPLLHVEDRQSFLTVDDAVVKASGSNIFVKWNARYLHKRNA</sequence>
<organism evidence="2 3">
    <name type="scientific">Ceratodon purpureus</name>
    <name type="common">Fire moss</name>
    <name type="synonym">Dicranum purpureum</name>
    <dbReference type="NCBI Taxonomy" id="3225"/>
    <lineage>
        <taxon>Eukaryota</taxon>
        <taxon>Viridiplantae</taxon>
        <taxon>Streptophyta</taxon>
        <taxon>Embryophyta</taxon>
        <taxon>Bryophyta</taxon>
        <taxon>Bryophytina</taxon>
        <taxon>Bryopsida</taxon>
        <taxon>Dicranidae</taxon>
        <taxon>Pseudoditrichales</taxon>
        <taxon>Ditrichaceae</taxon>
        <taxon>Ceratodon</taxon>
    </lineage>
</organism>
<evidence type="ECO:0000256" key="1">
    <source>
        <dbReference type="SAM" id="MobiDB-lite"/>
    </source>
</evidence>